<evidence type="ECO:0000256" key="4">
    <source>
        <dbReference type="ARBA" id="ARBA00022679"/>
    </source>
</evidence>
<evidence type="ECO:0000313" key="10">
    <source>
        <dbReference type="EMBL" id="VDN49187.1"/>
    </source>
</evidence>
<dbReference type="PANTHER" id="PTHR10434">
    <property type="entry name" value="1-ACYL-SN-GLYCEROL-3-PHOSPHATE ACYLTRANSFERASE"/>
    <property type="match status" value="1"/>
</dbReference>
<dbReference type="EC" id="2.3.1.51" evidence="7"/>
<evidence type="ECO:0000259" key="9">
    <source>
        <dbReference type="SMART" id="SM00563"/>
    </source>
</evidence>
<keyword evidence="8" id="KW-1133">Transmembrane helix</keyword>
<feature type="transmembrane region" description="Helical" evidence="8">
    <location>
        <begin position="6"/>
        <end position="32"/>
    </location>
</feature>
<keyword evidence="11" id="KW-1185">Reference proteome</keyword>
<dbReference type="SMART" id="SM00563">
    <property type="entry name" value="PlsC"/>
    <property type="match status" value="1"/>
</dbReference>
<keyword evidence="5 7" id="KW-0443">Lipid metabolism</keyword>
<keyword evidence="7" id="KW-0594">Phospholipid biosynthesis</keyword>
<dbReference type="RefSeq" id="WP_125138197.1">
    <property type="nucleotide sequence ID" value="NZ_LR130778.1"/>
</dbReference>
<evidence type="ECO:0000256" key="6">
    <source>
        <dbReference type="ARBA" id="ARBA00023315"/>
    </source>
</evidence>
<dbReference type="GO" id="GO:0016020">
    <property type="term" value="C:membrane"/>
    <property type="evidence" value="ECO:0007669"/>
    <property type="project" value="InterPro"/>
</dbReference>
<dbReference type="KEGG" id="cbar:PATL70BA_3262"/>
<evidence type="ECO:0000256" key="7">
    <source>
        <dbReference type="RuleBase" id="RU361267"/>
    </source>
</evidence>
<dbReference type="Proteomes" id="UP000279029">
    <property type="component" value="Chromosome"/>
</dbReference>
<evidence type="ECO:0000256" key="3">
    <source>
        <dbReference type="ARBA" id="ARBA00022516"/>
    </source>
</evidence>
<dbReference type="InterPro" id="IPR004552">
    <property type="entry name" value="AGP_acyltrans"/>
</dbReference>
<keyword evidence="6 7" id="KW-0012">Acyltransferase</keyword>
<evidence type="ECO:0000256" key="8">
    <source>
        <dbReference type="SAM" id="Phobius"/>
    </source>
</evidence>
<dbReference type="OrthoDB" id="9803035at2"/>
<comment type="similarity">
    <text evidence="2 7">Belongs to the 1-acyl-sn-glycerol-3-phosphate acyltransferase family.</text>
</comment>
<protein>
    <recommendedName>
        <fullName evidence="7">1-acyl-sn-glycerol-3-phosphate acyltransferase</fullName>
        <ecNumber evidence="7">2.3.1.51</ecNumber>
    </recommendedName>
</protein>
<dbReference type="SUPFAM" id="SSF69593">
    <property type="entry name" value="Glycerol-3-phosphate (1)-acyltransferase"/>
    <property type="match status" value="1"/>
</dbReference>
<evidence type="ECO:0000256" key="5">
    <source>
        <dbReference type="ARBA" id="ARBA00023098"/>
    </source>
</evidence>
<gene>
    <name evidence="10" type="ORF">PATL70BA_3262</name>
</gene>
<dbReference type="AlphaFoldDB" id="A0A3P7Q0C7"/>
<evidence type="ECO:0000256" key="1">
    <source>
        <dbReference type="ARBA" id="ARBA00005189"/>
    </source>
</evidence>
<feature type="domain" description="Phospholipid/glycerol acyltransferase" evidence="9">
    <location>
        <begin position="72"/>
        <end position="186"/>
    </location>
</feature>
<dbReference type="InterPro" id="IPR002123">
    <property type="entry name" value="Plipid/glycerol_acylTrfase"/>
</dbReference>
<dbReference type="GO" id="GO:0006654">
    <property type="term" value="P:phosphatidic acid biosynthetic process"/>
    <property type="evidence" value="ECO:0007669"/>
    <property type="project" value="TreeGrafter"/>
</dbReference>
<dbReference type="GO" id="GO:0003841">
    <property type="term" value="F:1-acylglycerol-3-phosphate O-acyltransferase activity"/>
    <property type="evidence" value="ECO:0007669"/>
    <property type="project" value="UniProtKB-UniRule"/>
</dbReference>
<dbReference type="EMBL" id="LR130778">
    <property type="protein sequence ID" value="VDN49187.1"/>
    <property type="molecule type" value="Genomic_DNA"/>
</dbReference>
<evidence type="ECO:0000313" key="11">
    <source>
        <dbReference type="Proteomes" id="UP000279029"/>
    </source>
</evidence>
<keyword evidence="4 7" id="KW-0808">Transferase</keyword>
<comment type="catalytic activity">
    <reaction evidence="7">
        <text>a 1-acyl-sn-glycero-3-phosphate + an acyl-CoA = a 1,2-diacyl-sn-glycero-3-phosphate + CoA</text>
        <dbReference type="Rhea" id="RHEA:19709"/>
        <dbReference type="ChEBI" id="CHEBI:57287"/>
        <dbReference type="ChEBI" id="CHEBI:57970"/>
        <dbReference type="ChEBI" id="CHEBI:58342"/>
        <dbReference type="ChEBI" id="CHEBI:58608"/>
        <dbReference type="EC" id="2.3.1.51"/>
    </reaction>
</comment>
<dbReference type="NCBIfam" id="TIGR00530">
    <property type="entry name" value="AGP_acyltrn"/>
    <property type="match status" value="1"/>
</dbReference>
<accession>A0A3P7Q0C7</accession>
<dbReference type="PANTHER" id="PTHR10434:SF64">
    <property type="entry name" value="1-ACYL-SN-GLYCEROL-3-PHOSPHATE ACYLTRANSFERASE-RELATED"/>
    <property type="match status" value="1"/>
</dbReference>
<keyword evidence="3 7" id="KW-0444">Lipid biosynthesis</keyword>
<proteinExistence type="inferred from homology"/>
<dbReference type="CDD" id="cd07989">
    <property type="entry name" value="LPLAT_AGPAT-like"/>
    <property type="match status" value="1"/>
</dbReference>
<evidence type="ECO:0000256" key="2">
    <source>
        <dbReference type="ARBA" id="ARBA00008655"/>
    </source>
</evidence>
<organism evidence="10 11">
    <name type="scientific">Petrocella atlantisensis</name>
    <dbReference type="NCBI Taxonomy" id="2173034"/>
    <lineage>
        <taxon>Bacteria</taxon>
        <taxon>Bacillati</taxon>
        <taxon>Bacillota</taxon>
        <taxon>Clostridia</taxon>
        <taxon>Lachnospirales</taxon>
        <taxon>Vallitaleaceae</taxon>
        <taxon>Petrocella</taxon>
    </lineage>
</organism>
<keyword evidence="8" id="KW-0472">Membrane</keyword>
<reference evidence="10 11" key="1">
    <citation type="submission" date="2018-09" db="EMBL/GenBank/DDBJ databases">
        <authorList>
            <person name="Postec A."/>
        </authorList>
    </citation>
    <scope>NUCLEOTIDE SEQUENCE [LARGE SCALE GENOMIC DNA]</scope>
    <source>
        <strain evidence="10">70B-A</strain>
    </source>
</reference>
<name>A0A3P7Q0C7_9FIRM</name>
<comment type="pathway">
    <text evidence="1">Lipid metabolism.</text>
</comment>
<keyword evidence="8" id="KW-0812">Transmembrane</keyword>
<keyword evidence="7" id="KW-1208">Phospholipid metabolism</keyword>
<sequence length="238" mass="27256">MIRTYFFYFVLVSYLLLSGFAYLWYLFIGLFGKQYQYNYLHKMTASWGRLMVALSSSKVELVDSYKLPQGNVLYVSNHQSYYDIPLLLGYLPKPKAYVAKIELSKVPLISHWMRVMGCLFLDRGNLKQSLKVILQGIEDLKNGKTLVIFPEGTRSKSYTMAEFRKGSLKLGIKAGVPIVPITIDGSFKMYEAKKAITKDHVRIIVHDPIYPHLLSKEEQDNLSETVRDIIMAPIAALQ</sequence>
<comment type="domain">
    <text evidence="7">The HXXXXD motif is essential for acyltransferase activity and may constitute the binding site for the phosphate moiety of the glycerol-3-phosphate.</text>
</comment>
<dbReference type="Pfam" id="PF01553">
    <property type="entry name" value="Acyltransferase"/>
    <property type="match status" value="1"/>
</dbReference>